<gene>
    <name evidence="2" type="ORF">FH779_07000</name>
</gene>
<keyword evidence="3" id="KW-1185">Reference proteome</keyword>
<keyword evidence="1" id="KW-0812">Transmembrane</keyword>
<dbReference type="AlphaFoldDB" id="A0A7H9DSY1"/>
<evidence type="ECO:0000313" key="3">
    <source>
        <dbReference type="Proteomes" id="UP000510643"/>
    </source>
</evidence>
<name>A0A7H9DSY1_9FLAO</name>
<feature type="transmembrane region" description="Helical" evidence="1">
    <location>
        <begin position="134"/>
        <end position="152"/>
    </location>
</feature>
<dbReference type="Proteomes" id="UP000510643">
    <property type="component" value="Chromosome"/>
</dbReference>
<keyword evidence="1" id="KW-0472">Membrane</keyword>
<dbReference type="RefSeq" id="WP_180906536.1">
    <property type="nucleotide sequence ID" value="NZ_CP040908.1"/>
</dbReference>
<feature type="transmembrane region" description="Helical" evidence="1">
    <location>
        <begin position="6"/>
        <end position="28"/>
    </location>
</feature>
<evidence type="ECO:0000256" key="1">
    <source>
        <dbReference type="SAM" id="Phobius"/>
    </source>
</evidence>
<sequence length="193" mass="22747">MRRVLFLFLDHFSSTYLLLFCFFCSIYVNAYNVEIKERDDSIPTISKGLVTIKENTTFYISKNTIISNCEIKDSINHEKNIKKRKSKEKIKRKNTNNSNLKKSRNNSYDLSTLINKKICYLPYKESTFFISSKSILLALYTINSFNIIIFYSNSFNKNYEPKIKLKLSTYNYIFCDYAICLSHLEIRSPSLFS</sequence>
<accession>A0A7H9DSY1</accession>
<dbReference type="KEGG" id="efal:FH779_07000"/>
<dbReference type="GeneID" id="78401197"/>
<evidence type="ECO:0000313" key="2">
    <source>
        <dbReference type="EMBL" id="QLL57839.1"/>
    </source>
</evidence>
<dbReference type="EMBL" id="CP040908">
    <property type="protein sequence ID" value="QLL57839.1"/>
    <property type="molecule type" value="Genomic_DNA"/>
</dbReference>
<protein>
    <submittedName>
        <fullName evidence="2">Uncharacterized protein</fullName>
    </submittedName>
</protein>
<reference evidence="2 3" key="1">
    <citation type="submission" date="2019-06" db="EMBL/GenBank/DDBJ databases">
        <title>Emergence of pandrug resistant Empedobacter falsenii in China.</title>
        <authorList>
            <person name="Dong N."/>
            <person name="Chen S."/>
            <person name="Zhang R."/>
        </authorList>
    </citation>
    <scope>NUCLEOTIDE SEQUENCE [LARGE SCALE GENOMIC DNA]</scope>
    <source>
        <strain evidence="2 3">1681-1</strain>
    </source>
</reference>
<keyword evidence="1" id="KW-1133">Transmembrane helix</keyword>
<organism evidence="2 3">
    <name type="scientific">Empedobacter falsenii</name>
    <dbReference type="NCBI Taxonomy" id="343874"/>
    <lineage>
        <taxon>Bacteria</taxon>
        <taxon>Pseudomonadati</taxon>
        <taxon>Bacteroidota</taxon>
        <taxon>Flavobacteriia</taxon>
        <taxon>Flavobacteriales</taxon>
        <taxon>Weeksellaceae</taxon>
        <taxon>Empedobacter</taxon>
    </lineage>
</organism>
<proteinExistence type="predicted"/>